<accession>A0A6C0LXG1</accession>
<dbReference type="AlphaFoldDB" id="A0A6C0LXG1"/>
<sequence>MGIQKKLLSLNIRNYVHYKIYMLLAIIILFSFLYLLLDDTHFSGLNTIHELIKNEVIKAKIETRISKQEHIKSNANITDSQQVGTINSFANIETFTSKEAMQFYGKEDKKNKAIDKVAKHAEKEVTNEELTLDKIKPPLWQKYFNRLYFAVSSGCLLGYGDVYPISNIAKFFTMIQALITVTLIVY</sequence>
<dbReference type="Gene3D" id="1.10.287.70">
    <property type="match status" value="1"/>
</dbReference>
<dbReference type="Pfam" id="PF07885">
    <property type="entry name" value="Ion_trans_2"/>
    <property type="match status" value="1"/>
</dbReference>
<feature type="domain" description="Potassium channel" evidence="2">
    <location>
        <begin position="142"/>
        <end position="186"/>
    </location>
</feature>
<keyword evidence="1" id="KW-0472">Membrane</keyword>
<feature type="transmembrane region" description="Helical" evidence="1">
    <location>
        <begin position="168"/>
        <end position="185"/>
    </location>
</feature>
<dbReference type="EMBL" id="MN740568">
    <property type="protein sequence ID" value="QHU34274.1"/>
    <property type="molecule type" value="Genomic_DNA"/>
</dbReference>
<dbReference type="SUPFAM" id="SSF81324">
    <property type="entry name" value="Voltage-gated potassium channels"/>
    <property type="match status" value="1"/>
</dbReference>
<evidence type="ECO:0000313" key="3">
    <source>
        <dbReference type="EMBL" id="QHU34274.1"/>
    </source>
</evidence>
<proteinExistence type="predicted"/>
<feature type="transmembrane region" description="Helical" evidence="1">
    <location>
        <begin position="20"/>
        <end position="37"/>
    </location>
</feature>
<keyword evidence="1" id="KW-0812">Transmembrane</keyword>
<evidence type="ECO:0000256" key="1">
    <source>
        <dbReference type="SAM" id="Phobius"/>
    </source>
</evidence>
<protein>
    <recommendedName>
        <fullName evidence="2">Potassium channel domain-containing protein</fullName>
    </recommendedName>
</protein>
<name>A0A6C0LXG1_9ZZZZ</name>
<reference evidence="3" key="1">
    <citation type="journal article" date="2020" name="Nature">
        <title>Giant virus diversity and host interactions through global metagenomics.</title>
        <authorList>
            <person name="Schulz F."/>
            <person name="Roux S."/>
            <person name="Paez-Espino D."/>
            <person name="Jungbluth S."/>
            <person name="Walsh D.A."/>
            <person name="Denef V.J."/>
            <person name="McMahon K.D."/>
            <person name="Konstantinidis K.T."/>
            <person name="Eloe-Fadrosh E.A."/>
            <person name="Kyrpides N.C."/>
            <person name="Woyke T."/>
        </authorList>
    </citation>
    <scope>NUCLEOTIDE SEQUENCE</scope>
    <source>
        <strain evidence="3">GVMAG-S-1016713-123</strain>
    </source>
</reference>
<organism evidence="3">
    <name type="scientific">viral metagenome</name>
    <dbReference type="NCBI Taxonomy" id="1070528"/>
    <lineage>
        <taxon>unclassified sequences</taxon>
        <taxon>metagenomes</taxon>
        <taxon>organismal metagenomes</taxon>
    </lineage>
</organism>
<dbReference type="InterPro" id="IPR013099">
    <property type="entry name" value="K_chnl_dom"/>
</dbReference>
<evidence type="ECO:0000259" key="2">
    <source>
        <dbReference type="Pfam" id="PF07885"/>
    </source>
</evidence>
<keyword evidence="1" id="KW-1133">Transmembrane helix</keyword>